<reference evidence="8 9" key="1">
    <citation type="submission" date="2019-11" db="EMBL/GenBank/DDBJ databases">
        <authorList>
            <person name="He Y."/>
        </authorList>
    </citation>
    <scope>NUCLEOTIDE SEQUENCE [LARGE SCALE GENOMIC DNA]</scope>
    <source>
        <strain evidence="8 9">SCSIO 58843</strain>
    </source>
</reference>
<keyword evidence="4 7" id="KW-0812">Transmembrane</keyword>
<evidence type="ECO:0000256" key="7">
    <source>
        <dbReference type="HAMAP-Rule" id="MF_01147"/>
    </source>
</evidence>
<evidence type="ECO:0000313" key="8">
    <source>
        <dbReference type="EMBL" id="QGG96278.1"/>
    </source>
</evidence>
<keyword evidence="8" id="KW-0328">Glycosyltransferase</keyword>
<organism evidence="8 9">
    <name type="scientific">Actinomarinicola tropica</name>
    <dbReference type="NCBI Taxonomy" id="2789776"/>
    <lineage>
        <taxon>Bacteria</taxon>
        <taxon>Bacillati</taxon>
        <taxon>Actinomycetota</taxon>
        <taxon>Acidimicrobiia</taxon>
        <taxon>Acidimicrobiales</taxon>
        <taxon>Iamiaceae</taxon>
        <taxon>Actinomarinicola</taxon>
    </lineage>
</organism>
<keyword evidence="3 7" id="KW-0808">Transferase</keyword>
<gene>
    <name evidence="7" type="primary">lgt</name>
    <name evidence="8" type="ORF">GH723_14870</name>
</gene>
<protein>
    <recommendedName>
        <fullName evidence="7">Phosphatidylglycerol--prolipoprotein diacylglyceryl transferase</fullName>
        <ecNumber evidence="7">2.5.1.145</ecNumber>
    </recommendedName>
</protein>
<proteinExistence type="inferred from homology"/>
<dbReference type="GO" id="GO:0005886">
    <property type="term" value="C:plasma membrane"/>
    <property type="evidence" value="ECO:0007669"/>
    <property type="project" value="UniProtKB-SubCell"/>
</dbReference>
<feature type="transmembrane region" description="Helical" evidence="7">
    <location>
        <begin position="208"/>
        <end position="225"/>
    </location>
</feature>
<comment type="function">
    <text evidence="7">Catalyzes the transfer of the diacylglyceryl group from phosphatidylglycerol to the sulfhydryl group of the N-terminal cysteine of a prolipoprotein, the first step in the formation of mature lipoproteins.</text>
</comment>
<comment type="subcellular location">
    <subcellularLocation>
        <location evidence="7">Cell membrane</location>
        <topology evidence="7">Multi-pass membrane protein</topology>
    </subcellularLocation>
</comment>
<evidence type="ECO:0000256" key="4">
    <source>
        <dbReference type="ARBA" id="ARBA00022692"/>
    </source>
</evidence>
<evidence type="ECO:0000313" key="9">
    <source>
        <dbReference type="Proteomes" id="UP000334019"/>
    </source>
</evidence>
<comment type="similarity">
    <text evidence="1 7">Belongs to the Lgt family.</text>
</comment>
<feature type="transmembrane region" description="Helical" evidence="7">
    <location>
        <begin position="55"/>
        <end position="77"/>
    </location>
</feature>
<evidence type="ECO:0000256" key="6">
    <source>
        <dbReference type="ARBA" id="ARBA00023136"/>
    </source>
</evidence>
<keyword evidence="2 7" id="KW-1003">Cell membrane</keyword>
<evidence type="ECO:0000256" key="5">
    <source>
        <dbReference type="ARBA" id="ARBA00022989"/>
    </source>
</evidence>
<dbReference type="RefSeq" id="WP_153760383.1">
    <property type="nucleotide sequence ID" value="NZ_CP045851.1"/>
</dbReference>
<keyword evidence="8" id="KW-0449">Lipoprotein</keyword>
<dbReference type="KEGG" id="atq:GH723_14870"/>
<dbReference type="AlphaFoldDB" id="A0A5Q2RHF5"/>
<dbReference type="GO" id="GO:0008961">
    <property type="term" value="F:phosphatidylglycerol-prolipoprotein diacylglyceryl transferase activity"/>
    <property type="evidence" value="ECO:0007669"/>
    <property type="project" value="UniProtKB-UniRule"/>
</dbReference>
<dbReference type="Pfam" id="PF01790">
    <property type="entry name" value="LGT"/>
    <property type="match status" value="1"/>
</dbReference>
<sequence>MLTFLIASIPSPPGKSIGIDPVQLRAYGLAIAVGVLVAVWIAQRRYARRGGDPEALATIAMWAVPMGLVGARLYHVVTDYQRFQGRWWSVVEVWEGGLGIPGGLLAGVITGVVLARRRGLDVPTLLDVAAPAIPIAQAIGRLGNWFNQELFGRPSDLPWAVRIDPAHRPDGLEHVATYHPTFLYEALWNVALAALLIRLDRTGRLRRGQLFTLYVAGYALGRLWVEALRIDSANEVLGLRVNIWMSFAALAIAAAVFAVQSRHADPMPAPEQGATQR</sequence>
<feature type="transmembrane region" description="Helical" evidence="7">
    <location>
        <begin position="237"/>
        <end position="259"/>
    </location>
</feature>
<feature type="transmembrane region" description="Helical" evidence="7">
    <location>
        <begin position="26"/>
        <end position="43"/>
    </location>
</feature>
<evidence type="ECO:0000256" key="1">
    <source>
        <dbReference type="ARBA" id="ARBA00007150"/>
    </source>
</evidence>
<name>A0A5Q2RHF5_9ACTN</name>
<keyword evidence="9" id="KW-1185">Reference proteome</keyword>
<dbReference type="NCBIfam" id="TIGR00544">
    <property type="entry name" value="lgt"/>
    <property type="match status" value="1"/>
</dbReference>
<evidence type="ECO:0000256" key="3">
    <source>
        <dbReference type="ARBA" id="ARBA00022679"/>
    </source>
</evidence>
<keyword evidence="5 7" id="KW-1133">Transmembrane helix</keyword>
<dbReference type="InterPro" id="IPR001640">
    <property type="entry name" value="Lgt"/>
</dbReference>
<evidence type="ECO:0000256" key="2">
    <source>
        <dbReference type="ARBA" id="ARBA00022475"/>
    </source>
</evidence>
<dbReference type="GO" id="GO:0042158">
    <property type="term" value="P:lipoprotein biosynthetic process"/>
    <property type="evidence" value="ECO:0007669"/>
    <property type="project" value="UniProtKB-UniRule"/>
</dbReference>
<dbReference type="HAMAP" id="MF_01147">
    <property type="entry name" value="Lgt"/>
    <property type="match status" value="1"/>
</dbReference>
<dbReference type="PANTHER" id="PTHR30589:SF0">
    <property type="entry name" value="PHOSPHATIDYLGLYCEROL--PROLIPOPROTEIN DIACYLGLYCERYL TRANSFERASE"/>
    <property type="match status" value="1"/>
</dbReference>
<feature type="transmembrane region" description="Helical" evidence="7">
    <location>
        <begin position="97"/>
        <end position="115"/>
    </location>
</feature>
<keyword evidence="6 7" id="KW-0472">Membrane</keyword>
<accession>A0A5Q2RHF5</accession>
<dbReference type="UniPathway" id="UPA00664"/>
<dbReference type="PANTHER" id="PTHR30589">
    <property type="entry name" value="PROLIPOPROTEIN DIACYLGLYCERYL TRANSFERASE"/>
    <property type="match status" value="1"/>
</dbReference>
<dbReference type="EMBL" id="CP045851">
    <property type="protein sequence ID" value="QGG96278.1"/>
    <property type="molecule type" value="Genomic_DNA"/>
</dbReference>
<comment type="pathway">
    <text evidence="7">Protein modification; lipoprotein biosynthesis (diacylglyceryl transfer).</text>
</comment>
<dbReference type="EC" id="2.5.1.145" evidence="7"/>
<comment type="catalytic activity">
    <reaction evidence="7">
        <text>L-cysteinyl-[prolipoprotein] + a 1,2-diacyl-sn-glycero-3-phospho-(1'-sn-glycerol) = an S-1,2-diacyl-sn-glyceryl-L-cysteinyl-[prolipoprotein] + sn-glycerol 1-phosphate + H(+)</text>
        <dbReference type="Rhea" id="RHEA:56712"/>
        <dbReference type="Rhea" id="RHEA-COMP:14679"/>
        <dbReference type="Rhea" id="RHEA-COMP:14680"/>
        <dbReference type="ChEBI" id="CHEBI:15378"/>
        <dbReference type="ChEBI" id="CHEBI:29950"/>
        <dbReference type="ChEBI" id="CHEBI:57685"/>
        <dbReference type="ChEBI" id="CHEBI:64716"/>
        <dbReference type="ChEBI" id="CHEBI:140658"/>
        <dbReference type="EC" id="2.5.1.145"/>
    </reaction>
</comment>
<dbReference type="Proteomes" id="UP000334019">
    <property type="component" value="Chromosome"/>
</dbReference>
<dbReference type="PROSITE" id="PS01311">
    <property type="entry name" value="LGT"/>
    <property type="match status" value="1"/>
</dbReference>
<feature type="binding site" evidence="7">
    <location>
        <position position="141"/>
    </location>
    <ligand>
        <name>a 1,2-diacyl-sn-glycero-3-phospho-(1'-sn-glycerol)</name>
        <dbReference type="ChEBI" id="CHEBI:64716"/>
    </ligand>
</feature>